<sequence>KQATENIPNDLEVYEREKESLRGRAEEAVEAVISDVVRAEGLGFPLGILLPPTDFRFDNPPLILVTSPRNVIRLEGTQLIENDIKMITRSEIEQRIESDGVTSALVDDLAGLGTYPAFVSDQYELRQLTRTAAHEWLHNYWIFHPLGRSMWDSSDMYTLNETAADIAGNELGDRAYQRLGGNLKESDLRYGNTAVAAPHLTRILRETRKEVDKLLSENNIDGAEEVMRDQHWNLRLGGYGIRKINQAYFAFRGNYADSPASISPIGVELNEYRETFPTVGEFIKSIATVKNYLQFQLMLESALD</sequence>
<organism evidence="1">
    <name type="scientific">marine metagenome</name>
    <dbReference type="NCBI Taxonomy" id="408172"/>
    <lineage>
        <taxon>unclassified sequences</taxon>
        <taxon>metagenomes</taxon>
        <taxon>ecological metagenomes</taxon>
    </lineage>
</organism>
<accession>A0A381SZC0</accession>
<protein>
    <submittedName>
        <fullName evidence="1">Uncharacterized protein</fullName>
    </submittedName>
</protein>
<feature type="non-terminal residue" evidence="1">
    <location>
        <position position="304"/>
    </location>
</feature>
<dbReference type="EMBL" id="UINC01003713">
    <property type="protein sequence ID" value="SVA08658.1"/>
    <property type="molecule type" value="Genomic_DNA"/>
</dbReference>
<gene>
    <name evidence="1" type="ORF">METZ01_LOCUS61512</name>
</gene>
<evidence type="ECO:0000313" key="1">
    <source>
        <dbReference type="EMBL" id="SVA08658.1"/>
    </source>
</evidence>
<dbReference type="AlphaFoldDB" id="A0A381SZC0"/>
<proteinExistence type="predicted"/>
<reference evidence="1" key="1">
    <citation type="submission" date="2018-05" db="EMBL/GenBank/DDBJ databases">
        <authorList>
            <person name="Lanie J.A."/>
            <person name="Ng W.-L."/>
            <person name="Kazmierczak K.M."/>
            <person name="Andrzejewski T.M."/>
            <person name="Davidsen T.M."/>
            <person name="Wayne K.J."/>
            <person name="Tettelin H."/>
            <person name="Glass J.I."/>
            <person name="Rusch D."/>
            <person name="Podicherti R."/>
            <person name="Tsui H.-C.T."/>
            <person name="Winkler M.E."/>
        </authorList>
    </citation>
    <scope>NUCLEOTIDE SEQUENCE</scope>
</reference>
<name>A0A381SZC0_9ZZZZ</name>
<feature type="non-terminal residue" evidence="1">
    <location>
        <position position="1"/>
    </location>
</feature>